<evidence type="ECO:0000256" key="16">
    <source>
        <dbReference type="ARBA" id="ARBA00047311"/>
    </source>
</evidence>
<comment type="catalytic activity">
    <reaction evidence="19">
        <text>tauro-beta-muricholate(out) + 2 Na(+)(out) = tauro-beta-muricholate(in) + 2 Na(+)(in)</text>
        <dbReference type="Rhea" id="RHEA:72179"/>
        <dbReference type="ChEBI" id="CHEBI:29101"/>
        <dbReference type="ChEBI" id="CHEBI:133064"/>
    </reaction>
</comment>
<evidence type="ECO:0000256" key="28">
    <source>
        <dbReference type="ARBA" id="ARBA00075177"/>
    </source>
</evidence>
<gene>
    <name evidence="33" type="primary">SLC10A1</name>
    <name evidence="33" type="synonym">LOC115175131</name>
</gene>
<dbReference type="OMA" id="CYEKIKP"/>
<comment type="catalytic activity">
    <reaction evidence="25">
        <text>estrone 3-sulfate(out) + 2 Na(+)(out) = estrone 3-sulfate(in) + 2 Na(+)(in)</text>
        <dbReference type="Rhea" id="RHEA:71083"/>
        <dbReference type="ChEBI" id="CHEBI:29101"/>
        <dbReference type="ChEBI" id="CHEBI:60050"/>
    </reaction>
</comment>
<comment type="catalytic activity">
    <reaction evidence="18">
        <text>taurodeoxycholate(out) + 2 Na(+)(out) = taurodeoxycholate(in) + 2 Na(+)(in)</text>
        <dbReference type="Rhea" id="RHEA:72087"/>
        <dbReference type="ChEBI" id="CHEBI:29101"/>
        <dbReference type="ChEBI" id="CHEBI:36261"/>
    </reaction>
</comment>
<dbReference type="OrthoDB" id="203097at2759"/>
<evidence type="ECO:0000256" key="26">
    <source>
        <dbReference type="ARBA" id="ARBA00056510"/>
    </source>
</evidence>
<evidence type="ECO:0000256" key="15">
    <source>
        <dbReference type="ARBA" id="ARBA00034231"/>
    </source>
</evidence>
<evidence type="ECO:0000256" key="3">
    <source>
        <dbReference type="ARBA" id="ARBA00022448"/>
    </source>
</evidence>
<dbReference type="Pfam" id="PF01758">
    <property type="entry name" value="SBF"/>
    <property type="match status" value="1"/>
</dbReference>
<dbReference type="GO" id="GO:0008508">
    <property type="term" value="F:bile acid:sodium symporter activity"/>
    <property type="evidence" value="ECO:0007669"/>
    <property type="project" value="TreeGrafter"/>
</dbReference>
<feature type="transmembrane region" description="Helical" evidence="32">
    <location>
        <begin position="107"/>
        <end position="128"/>
    </location>
</feature>
<evidence type="ECO:0000256" key="18">
    <source>
        <dbReference type="ARBA" id="ARBA00047743"/>
    </source>
</evidence>
<evidence type="ECO:0000256" key="17">
    <source>
        <dbReference type="ARBA" id="ARBA00047596"/>
    </source>
</evidence>
<keyword evidence="7 32" id="KW-1133">Transmembrane helix</keyword>
<evidence type="ECO:0000256" key="8">
    <source>
        <dbReference type="ARBA" id="ARBA00023053"/>
    </source>
</evidence>
<evidence type="ECO:0000313" key="34">
    <source>
        <dbReference type="Proteomes" id="UP000472277"/>
    </source>
</evidence>
<evidence type="ECO:0000256" key="13">
    <source>
        <dbReference type="ARBA" id="ARBA00023201"/>
    </source>
</evidence>
<evidence type="ECO:0000256" key="23">
    <source>
        <dbReference type="ARBA" id="ARBA00051799"/>
    </source>
</evidence>
<dbReference type="PANTHER" id="PTHR10361:SF40">
    <property type="entry name" value="HEPATIC SODIUM_BILE ACID COTRANSPORTER"/>
    <property type="match status" value="1"/>
</dbReference>
<dbReference type="GeneTree" id="ENSGT00950000182808"/>
<evidence type="ECO:0000256" key="29">
    <source>
        <dbReference type="ARBA" id="ARBA00075246"/>
    </source>
</evidence>
<dbReference type="InterPro" id="IPR038770">
    <property type="entry name" value="Na+/solute_symporter_sf"/>
</dbReference>
<evidence type="ECO:0000256" key="4">
    <source>
        <dbReference type="ARBA" id="ARBA00022475"/>
    </source>
</evidence>
<dbReference type="InterPro" id="IPR004710">
    <property type="entry name" value="Bilac:Na_transpt"/>
</dbReference>
<evidence type="ECO:0000256" key="19">
    <source>
        <dbReference type="ARBA" id="ARBA00048013"/>
    </source>
</evidence>
<evidence type="ECO:0000256" key="20">
    <source>
        <dbReference type="ARBA" id="ARBA00048327"/>
    </source>
</evidence>
<comment type="catalytic activity">
    <reaction evidence="22">
        <text>tauronorcholate(out) + 2 Na(+)(out) = tauronorcholate(in) + 2 Na(+)(in)</text>
        <dbReference type="Rhea" id="RHEA:71915"/>
        <dbReference type="ChEBI" id="CHEBI:29101"/>
        <dbReference type="ChEBI" id="CHEBI:191405"/>
    </reaction>
</comment>
<feature type="transmembrane region" description="Helical" evidence="32">
    <location>
        <begin position="135"/>
        <end position="157"/>
    </location>
</feature>
<reference evidence="33" key="1">
    <citation type="submission" date="2025-08" db="UniProtKB">
        <authorList>
            <consortium name="Ensembl"/>
        </authorList>
    </citation>
    <scope>IDENTIFICATION</scope>
</reference>
<evidence type="ECO:0000256" key="27">
    <source>
        <dbReference type="ARBA" id="ARBA00073206"/>
    </source>
</evidence>
<proteinExistence type="inferred from homology"/>
<feature type="transmembrane region" description="Helical" evidence="32">
    <location>
        <begin position="43"/>
        <end position="64"/>
    </location>
</feature>
<organism evidence="33 34">
    <name type="scientific">Salmo trutta</name>
    <name type="common">Brown trout</name>
    <dbReference type="NCBI Taxonomy" id="8032"/>
    <lineage>
        <taxon>Eukaryota</taxon>
        <taxon>Metazoa</taxon>
        <taxon>Chordata</taxon>
        <taxon>Craniata</taxon>
        <taxon>Vertebrata</taxon>
        <taxon>Euteleostomi</taxon>
        <taxon>Actinopterygii</taxon>
        <taxon>Neopterygii</taxon>
        <taxon>Teleostei</taxon>
        <taxon>Protacanthopterygii</taxon>
        <taxon>Salmoniformes</taxon>
        <taxon>Salmonidae</taxon>
        <taxon>Salmoninae</taxon>
        <taxon>Salmo</taxon>
    </lineage>
</organism>
<keyword evidence="3" id="KW-0813">Transport</keyword>
<comment type="catalytic activity">
    <reaction evidence="20">
        <text>taurocholate(out) + 2 Na(+)(out) = taurocholate(in) + 2 Na(+)(in)</text>
        <dbReference type="Rhea" id="RHEA:71875"/>
        <dbReference type="ChEBI" id="CHEBI:29101"/>
        <dbReference type="ChEBI" id="CHEBI:36257"/>
    </reaction>
</comment>
<keyword evidence="4" id="KW-1003">Cell membrane</keyword>
<keyword evidence="34" id="KW-1185">Reference proteome</keyword>
<comment type="similarity">
    <text evidence="2">Belongs to the bile acid:sodium symporter (BASS) (TC 2.A.28) family.</text>
</comment>
<dbReference type="InterPro" id="IPR002657">
    <property type="entry name" value="BilAc:Na_symport/Acr3"/>
</dbReference>
<evidence type="ECO:0000256" key="14">
    <source>
        <dbReference type="ARBA" id="ARBA00034215"/>
    </source>
</evidence>
<evidence type="ECO:0000256" key="10">
    <source>
        <dbReference type="ARBA" id="ARBA00023065"/>
    </source>
</evidence>
<dbReference type="AlphaFoldDB" id="A0A674ELP4"/>
<dbReference type="PANTHER" id="PTHR10361">
    <property type="entry name" value="SODIUM-BILE ACID COTRANSPORTER"/>
    <property type="match status" value="1"/>
</dbReference>
<evidence type="ECO:0000256" key="21">
    <source>
        <dbReference type="ARBA" id="ARBA00048338"/>
    </source>
</evidence>
<keyword evidence="13" id="KW-0739">Sodium transport</keyword>
<reference evidence="33" key="2">
    <citation type="submission" date="2025-09" db="UniProtKB">
        <authorList>
            <consortium name="Ensembl"/>
        </authorList>
    </citation>
    <scope>IDENTIFICATION</scope>
</reference>
<dbReference type="Proteomes" id="UP000472277">
    <property type="component" value="Chromosome 35"/>
</dbReference>
<keyword evidence="12" id="KW-0325">Glycoprotein</keyword>
<dbReference type="Gene3D" id="1.20.1530.20">
    <property type="match status" value="1"/>
</dbReference>
<name>A0A674ELP4_SALTR</name>
<evidence type="ECO:0000256" key="6">
    <source>
        <dbReference type="ARBA" id="ARBA00022847"/>
    </source>
</evidence>
<comment type="catalytic activity">
    <reaction evidence="23">
        <text>taurohyocholate(out) + 2 Na(+)(out) = taurohyocholate(in) + 2 Na(+)(in)</text>
        <dbReference type="Rhea" id="RHEA:72171"/>
        <dbReference type="ChEBI" id="CHEBI:29101"/>
        <dbReference type="ChEBI" id="CHEBI:58874"/>
    </reaction>
</comment>
<keyword evidence="6" id="KW-0769">Symport</keyword>
<dbReference type="InParanoid" id="A0A674ELP4"/>
<feature type="transmembrane region" description="Helical" evidence="32">
    <location>
        <begin position="169"/>
        <end position="192"/>
    </location>
</feature>
<evidence type="ECO:0000256" key="24">
    <source>
        <dbReference type="ARBA" id="ARBA00052374"/>
    </source>
</evidence>
<evidence type="ECO:0000256" key="11">
    <source>
        <dbReference type="ARBA" id="ARBA00023136"/>
    </source>
</evidence>
<feature type="transmembrane region" description="Helical" evidence="32">
    <location>
        <begin position="238"/>
        <end position="260"/>
    </location>
</feature>
<evidence type="ECO:0000256" key="9">
    <source>
        <dbReference type="ARBA" id="ARBA00023055"/>
    </source>
</evidence>
<comment type="catalytic activity">
    <reaction evidence="16">
        <text>tauroallocholate(out) + 2 Na(+)(out) = tauroallocholate(in) + 2 Na(+)(in)</text>
        <dbReference type="Rhea" id="RHEA:51840"/>
        <dbReference type="ChEBI" id="CHEBI:29101"/>
        <dbReference type="ChEBI" id="CHEBI:191406"/>
    </reaction>
</comment>
<comment type="catalytic activity">
    <reaction evidence="24">
        <text>taurohyodeoxycholate(out) + 2 Na(+)(out) = taurohyodeoxycholate(in) + 2 Na(+)(in)</text>
        <dbReference type="Rhea" id="RHEA:72167"/>
        <dbReference type="ChEBI" id="CHEBI:29101"/>
        <dbReference type="ChEBI" id="CHEBI:191407"/>
    </reaction>
</comment>
<evidence type="ECO:0000313" key="33">
    <source>
        <dbReference type="Ensembl" id="ENSSTUP00000109273.1"/>
    </source>
</evidence>
<comment type="catalytic activity">
    <reaction evidence="21">
        <text>taurochenodeoxycholate(out) + 2 Na(+)(out) = taurochenodeoxycholate(in) + 2 Na(+)(in)</text>
        <dbReference type="Rhea" id="RHEA:71923"/>
        <dbReference type="ChEBI" id="CHEBI:9407"/>
        <dbReference type="ChEBI" id="CHEBI:29101"/>
    </reaction>
</comment>
<evidence type="ECO:0000256" key="25">
    <source>
        <dbReference type="ARBA" id="ARBA00052405"/>
    </source>
</evidence>
<keyword evidence="9" id="KW-0445">Lipid transport</keyword>
<protein>
    <recommendedName>
        <fullName evidence="27">Hepatic sodium/bile acid cotransporter</fullName>
    </recommendedName>
    <alternativeName>
        <fullName evidence="29">Na(+)/bile acid cotransporter</fullName>
    </alternativeName>
    <alternativeName>
        <fullName evidence="28">Na(+)/taurocholate transport protein</fullName>
    </alternativeName>
    <alternativeName>
        <fullName evidence="30">Sodium/taurocholate cotransporting polypeptide</fullName>
    </alternativeName>
    <alternativeName>
        <fullName evidence="31">Solute carrier family 10 member 1</fullName>
    </alternativeName>
</protein>
<evidence type="ECO:0000256" key="12">
    <source>
        <dbReference type="ARBA" id="ARBA00023180"/>
    </source>
</evidence>
<keyword evidence="5 32" id="KW-0812">Transmembrane</keyword>
<keyword evidence="10" id="KW-0406">Ion transport</keyword>
<keyword evidence="8" id="KW-0915">Sodium</keyword>
<evidence type="ECO:0000256" key="1">
    <source>
        <dbReference type="ARBA" id="ARBA00004651"/>
    </source>
</evidence>
<comment type="catalytic activity">
    <reaction evidence="14">
        <text>glycocholate(out) + 2 Na(+)(out) = glycocholate(in) + 2 Na(+)(in)</text>
        <dbReference type="Rhea" id="RHEA:71935"/>
        <dbReference type="ChEBI" id="CHEBI:29101"/>
        <dbReference type="ChEBI" id="CHEBI:29746"/>
    </reaction>
</comment>
<feature type="transmembrane region" description="Helical" evidence="32">
    <location>
        <begin position="204"/>
        <end position="226"/>
    </location>
</feature>
<accession>A0A674ELP4</accession>
<dbReference type="Ensembl" id="ENSSTUT00000117023.1">
    <property type="protein sequence ID" value="ENSSTUP00000109273.1"/>
    <property type="gene ID" value="ENSSTUG00000048547.1"/>
</dbReference>
<feature type="transmembrane region" description="Helical" evidence="32">
    <location>
        <begin position="302"/>
        <end position="322"/>
    </location>
</feature>
<evidence type="ECO:0000256" key="32">
    <source>
        <dbReference type="SAM" id="Phobius"/>
    </source>
</evidence>
<dbReference type="FunFam" id="1.20.1530.20:FF:000016">
    <property type="entry name" value="Solute carrier family 10 member 1"/>
    <property type="match status" value="1"/>
</dbReference>
<feature type="transmembrane region" description="Helical" evidence="32">
    <location>
        <begin position="76"/>
        <end position="95"/>
    </location>
</feature>
<comment type="catalytic activity">
    <reaction evidence="17">
        <text>tauroursodeoxycholate(out) + 2 Na(+)(out) = tauroursodeoxycholate(in) + 2 Na(+)(in)</text>
        <dbReference type="Rhea" id="RHEA:71927"/>
        <dbReference type="ChEBI" id="CHEBI:29101"/>
        <dbReference type="ChEBI" id="CHEBI:132028"/>
    </reaction>
</comment>
<evidence type="ECO:0000256" key="30">
    <source>
        <dbReference type="ARBA" id="ARBA00078029"/>
    </source>
</evidence>
<evidence type="ECO:0000256" key="31">
    <source>
        <dbReference type="ARBA" id="ARBA00082917"/>
    </source>
</evidence>
<evidence type="ECO:0000256" key="7">
    <source>
        <dbReference type="ARBA" id="ARBA00022989"/>
    </source>
</evidence>
<keyword evidence="11 32" id="KW-0472">Membrane</keyword>
<evidence type="ECO:0000256" key="5">
    <source>
        <dbReference type="ARBA" id="ARBA00022692"/>
    </source>
</evidence>
<comment type="subcellular location">
    <subcellularLocation>
        <location evidence="1">Cell membrane</location>
        <topology evidence="1">Multi-pass membrane protein</topology>
    </subcellularLocation>
</comment>
<dbReference type="GO" id="GO:0005886">
    <property type="term" value="C:plasma membrane"/>
    <property type="evidence" value="ECO:0007669"/>
    <property type="project" value="UniProtKB-SubCell"/>
</dbReference>
<sequence>MEDTIDTAMAVFSDQYLSSNDSSLFNITPTHFPRLPPIIDQTISITSIVILFITMVSLGCTMEVPKIKAHILKPKGVAIAVVAQFGVMPLTAFSLAKVLQLGPVEAVVVLICGCCPGGSLSNILALSLKGDMNLSIVMTTCSTVLALGMMPLLLYLYCQGFSNLESAVPYAGITLALVMTLIPCGIGILINYYRPQYSKTITKVGLSLMLIAMVVIGLLASMTIGGMDLMLTVLSPPLMATAALMPLIGYIFGYVLSYLFKLKGSGRRTISMETGCQNIQLCSTILKVAFPPDVIGPLYLFPMIYIVFQVGEALLLIVLFRVHQRFFKTPKTEKQVYKAVDEQLEMKPSDVVV</sequence>
<evidence type="ECO:0000256" key="22">
    <source>
        <dbReference type="ARBA" id="ARBA00049276"/>
    </source>
</evidence>
<evidence type="ECO:0000256" key="2">
    <source>
        <dbReference type="ARBA" id="ARBA00006528"/>
    </source>
</evidence>
<comment type="function">
    <text evidence="26">As a major transporter of conjugated bile salts from plasma into the hepatocyte, it plays a key role in the enterohepatic circulation of bile salts necessary for the solubilization and absorption of dietary fat and fat-soluble vitamins. It is strictly dependent on the extracellular presence of sodium. It exhibits broad substrate specificity and transports various bile acids, such as taurocholate, cholate, as well as non-bile acid organic compounds, such as estrone sulfate. Works collaboratively with the ileal transporter (NTCP2), the organic solute transporter (OST), and the bile salt export pump (BSEP), to ensure efficacious biological recycling of bile acids during enterohepatic circulation.</text>
</comment>
<comment type="catalytic activity">
    <reaction evidence="15">
        <text>cholate(out) + 2 Na(+)(out) = cholate(in) + 2 Na(+)(in)</text>
        <dbReference type="Rhea" id="RHEA:71911"/>
        <dbReference type="ChEBI" id="CHEBI:29101"/>
        <dbReference type="ChEBI" id="CHEBI:29747"/>
    </reaction>
</comment>